<gene>
    <name evidence="5" type="primary">recX</name>
    <name evidence="10" type="ORF">CUC53_05960</name>
</gene>
<dbReference type="InterPro" id="IPR053925">
    <property type="entry name" value="RecX_HTH_3rd"/>
</dbReference>
<evidence type="ECO:0000256" key="2">
    <source>
        <dbReference type="ARBA" id="ARBA00009695"/>
    </source>
</evidence>
<evidence type="ECO:0000259" key="8">
    <source>
        <dbReference type="Pfam" id="PF21981"/>
    </source>
</evidence>
<dbReference type="Pfam" id="PF21981">
    <property type="entry name" value="RecX_HTH3"/>
    <property type="match status" value="1"/>
</dbReference>
<sequence>MVDLCAADEPSSQQATPEPTLAEQLASARTFAMRSLARRESAESELANRLRQQGYQAQVIDAVVEHCRSYNWVNDQRYGAMAVRAGAAKGHGPLKIRFDLRRKGLDDDQIDTAFEQPELDWFELALQLLTRRTDATELAEFKLRMKWLNYLRRRGFTQEQAHYAVTTHQANSR</sequence>
<comment type="subcellular location">
    <subcellularLocation>
        <location evidence="1 5">Cytoplasm</location>
    </subcellularLocation>
</comment>
<evidence type="ECO:0000256" key="3">
    <source>
        <dbReference type="ARBA" id="ARBA00018111"/>
    </source>
</evidence>
<dbReference type="GO" id="GO:0005737">
    <property type="term" value="C:cytoplasm"/>
    <property type="evidence" value="ECO:0007669"/>
    <property type="project" value="UniProtKB-SubCell"/>
</dbReference>
<accession>A0A2H9U6L8</accession>
<dbReference type="Pfam" id="PF21982">
    <property type="entry name" value="RecX_HTH1"/>
    <property type="match status" value="1"/>
</dbReference>
<dbReference type="AlphaFoldDB" id="A0A2H9U6L8"/>
<organism evidence="10 11">
    <name type="scientific">Aeromonas cavernicola</name>
    <dbReference type="NCBI Taxonomy" id="1006623"/>
    <lineage>
        <taxon>Bacteria</taxon>
        <taxon>Pseudomonadati</taxon>
        <taxon>Pseudomonadota</taxon>
        <taxon>Gammaproteobacteria</taxon>
        <taxon>Aeromonadales</taxon>
        <taxon>Aeromonadaceae</taxon>
        <taxon>Aeromonas</taxon>
    </lineage>
</organism>
<dbReference type="PANTHER" id="PTHR33602:SF1">
    <property type="entry name" value="REGULATORY PROTEIN RECX FAMILY PROTEIN"/>
    <property type="match status" value="1"/>
</dbReference>
<proteinExistence type="inferred from homology"/>
<dbReference type="Gene3D" id="1.10.10.10">
    <property type="entry name" value="Winged helix-like DNA-binding domain superfamily/Winged helix DNA-binding domain"/>
    <property type="match status" value="3"/>
</dbReference>
<evidence type="ECO:0000259" key="9">
    <source>
        <dbReference type="Pfam" id="PF21982"/>
    </source>
</evidence>
<dbReference type="InterPro" id="IPR053924">
    <property type="entry name" value="RecX_HTH_2nd"/>
</dbReference>
<evidence type="ECO:0000259" key="7">
    <source>
        <dbReference type="Pfam" id="PF02631"/>
    </source>
</evidence>
<dbReference type="InterPro" id="IPR003783">
    <property type="entry name" value="Regulatory_RecX"/>
</dbReference>
<feature type="domain" description="RecX second three-helical" evidence="7">
    <location>
        <begin position="74"/>
        <end position="113"/>
    </location>
</feature>
<reference evidence="10 11" key="1">
    <citation type="submission" date="2017-11" db="EMBL/GenBank/DDBJ databases">
        <title>Draft genome sequence of environmental isolate Aeromonas cavernicola sp. nov. MDC 2508.</title>
        <authorList>
            <person name="Colston S.M."/>
            <person name="Navarro A."/>
            <person name="Martinez-Murcia A.J."/>
            <person name="Graf J."/>
        </authorList>
    </citation>
    <scope>NUCLEOTIDE SEQUENCE [LARGE SCALE GENOMIC DNA]</scope>
    <source>
        <strain evidence="10 11">MDC 2508</strain>
    </source>
</reference>
<dbReference type="InterPro" id="IPR036388">
    <property type="entry name" value="WH-like_DNA-bd_sf"/>
</dbReference>
<evidence type="ECO:0000256" key="4">
    <source>
        <dbReference type="ARBA" id="ARBA00022490"/>
    </source>
</evidence>
<dbReference type="InterPro" id="IPR053926">
    <property type="entry name" value="RecX_HTH_1st"/>
</dbReference>
<keyword evidence="11" id="KW-1185">Reference proteome</keyword>
<dbReference type="Pfam" id="PF02631">
    <property type="entry name" value="RecX_HTH2"/>
    <property type="match status" value="1"/>
</dbReference>
<feature type="domain" description="RecX third three-helical" evidence="8">
    <location>
        <begin position="120"/>
        <end position="164"/>
    </location>
</feature>
<comment type="caution">
    <text evidence="10">The sequence shown here is derived from an EMBL/GenBank/DDBJ whole genome shotgun (WGS) entry which is preliminary data.</text>
</comment>
<dbReference type="RefSeq" id="WP_100293301.1">
    <property type="nucleotide sequence ID" value="NZ_PGGC01000050.1"/>
</dbReference>
<dbReference type="OrthoDB" id="7066780at2"/>
<keyword evidence="4 5" id="KW-0963">Cytoplasm</keyword>
<evidence type="ECO:0000256" key="5">
    <source>
        <dbReference type="HAMAP-Rule" id="MF_01114"/>
    </source>
</evidence>
<evidence type="ECO:0000313" key="10">
    <source>
        <dbReference type="EMBL" id="PJG59703.1"/>
    </source>
</evidence>
<feature type="region of interest" description="Disordered" evidence="6">
    <location>
        <begin position="1"/>
        <end position="20"/>
    </location>
</feature>
<name>A0A2H9U6L8_9GAMM</name>
<protein>
    <recommendedName>
        <fullName evidence="3 5">Regulatory protein RecX</fullName>
    </recommendedName>
</protein>
<comment type="similarity">
    <text evidence="2 5">Belongs to the RecX family.</text>
</comment>
<evidence type="ECO:0000313" key="11">
    <source>
        <dbReference type="Proteomes" id="UP000235861"/>
    </source>
</evidence>
<evidence type="ECO:0000256" key="1">
    <source>
        <dbReference type="ARBA" id="ARBA00004496"/>
    </source>
</evidence>
<dbReference type="GO" id="GO:0006282">
    <property type="term" value="P:regulation of DNA repair"/>
    <property type="evidence" value="ECO:0007669"/>
    <property type="project" value="UniProtKB-UniRule"/>
</dbReference>
<dbReference type="HAMAP" id="MF_01114">
    <property type="entry name" value="RecX"/>
    <property type="match status" value="1"/>
</dbReference>
<feature type="domain" description="RecX first three-helical" evidence="9">
    <location>
        <begin position="28"/>
        <end position="67"/>
    </location>
</feature>
<dbReference type="PANTHER" id="PTHR33602">
    <property type="entry name" value="REGULATORY PROTEIN RECX FAMILY PROTEIN"/>
    <property type="match status" value="1"/>
</dbReference>
<dbReference type="EMBL" id="PGGC01000050">
    <property type="protein sequence ID" value="PJG59703.1"/>
    <property type="molecule type" value="Genomic_DNA"/>
</dbReference>
<evidence type="ECO:0000256" key="6">
    <source>
        <dbReference type="SAM" id="MobiDB-lite"/>
    </source>
</evidence>
<comment type="function">
    <text evidence="5">Modulates RecA activity.</text>
</comment>
<dbReference type="Proteomes" id="UP000235861">
    <property type="component" value="Unassembled WGS sequence"/>
</dbReference>